<protein>
    <submittedName>
        <fullName evidence="2">Uncharacterized protein</fullName>
    </submittedName>
</protein>
<evidence type="ECO:0000256" key="1">
    <source>
        <dbReference type="SAM" id="MobiDB-lite"/>
    </source>
</evidence>
<feature type="region of interest" description="Disordered" evidence="1">
    <location>
        <begin position="1"/>
        <end position="86"/>
    </location>
</feature>
<dbReference type="AlphaFoldDB" id="A0A6S6SZF5"/>
<proteinExistence type="predicted"/>
<reference evidence="2" key="1">
    <citation type="submission" date="2020-01" db="EMBL/GenBank/DDBJ databases">
        <authorList>
            <person name="Meier V. D."/>
            <person name="Meier V D."/>
        </authorList>
    </citation>
    <scope>NUCLEOTIDE SEQUENCE</scope>
    <source>
        <strain evidence="2">HLG_WM_MAG_08</strain>
    </source>
</reference>
<accession>A0A6S6SZF5</accession>
<gene>
    <name evidence="2" type="ORF">HELGO_WM95042</name>
</gene>
<evidence type="ECO:0000313" key="2">
    <source>
        <dbReference type="EMBL" id="CAA6811662.1"/>
    </source>
</evidence>
<sequence length="110" mass="11477">MIDNNSSLHKPLKISGGTPVQTDRGRGSNASGKPIFDPVRSKNPGHDGCKVTEEQVKAKAAEPAKATEATESSQQSDSAQKVSGNCPGGNLIEQILQDLLAALQGIQIGR</sequence>
<feature type="compositionally biased region" description="Basic and acidic residues" evidence="1">
    <location>
        <begin position="44"/>
        <end position="62"/>
    </location>
</feature>
<dbReference type="EMBL" id="CACVAV010000187">
    <property type="protein sequence ID" value="CAA6811662.1"/>
    <property type="molecule type" value="Genomic_DNA"/>
</dbReference>
<organism evidence="2">
    <name type="scientific">uncultured Thiotrichaceae bacterium</name>
    <dbReference type="NCBI Taxonomy" id="298394"/>
    <lineage>
        <taxon>Bacteria</taxon>
        <taxon>Pseudomonadati</taxon>
        <taxon>Pseudomonadota</taxon>
        <taxon>Gammaproteobacteria</taxon>
        <taxon>Thiotrichales</taxon>
        <taxon>Thiotrichaceae</taxon>
        <taxon>environmental samples</taxon>
    </lineage>
</organism>
<name>A0A6S6SZF5_9GAMM</name>
<feature type="compositionally biased region" description="Polar residues" evidence="1">
    <location>
        <begin position="72"/>
        <end position="83"/>
    </location>
</feature>